<proteinExistence type="predicted"/>
<dbReference type="AlphaFoldDB" id="A0A0V0YVD0"/>
<feature type="non-terminal residue" evidence="1">
    <location>
        <position position="1"/>
    </location>
</feature>
<evidence type="ECO:0000313" key="1">
    <source>
        <dbReference type="EMBL" id="KRY04279.1"/>
    </source>
</evidence>
<name>A0A0V0YVD0_TRIBR</name>
<dbReference type="Proteomes" id="UP000054653">
    <property type="component" value="Unassembled WGS sequence"/>
</dbReference>
<comment type="caution">
    <text evidence="1">The sequence shown here is derived from an EMBL/GenBank/DDBJ whole genome shotgun (WGS) entry which is preliminary data.</text>
</comment>
<sequence>LRDQHDVSDVWFLFAFHFDIHRSSKVYTNAFKGCSDCHAVFQDPKSLAQVGQGLFRAGMQ</sequence>
<keyword evidence="2" id="KW-1185">Reference proteome</keyword>
<organism evidence="1 2">
    <name type="scientific">Trichinella britovi</name>
    <name type="common">Parasitic roundworm</name>
    <dbReference type="NCBI Taxonomy" id="45882"/>
    <lineage>
        <taxon>Eukaryota</taxon>
        <taxon>Metazoa</taxon>
        <taxon>Ecdysozoa</taxon>
        <taxon>Nematoda</taxon>
        <taxon>Enoplea</taxon>
        <taxon>Dorylaimia</taxon>
        <taxon>Trichinellida</taxon>
        <taxon>Trichinellidae</taxon>
        <taxon>Trichinella</taxon>
    </lineage>
</organism>
<reference evidence="1 2" key="1">
    <citation type="submission" date="2015-01" db="EMBL/GenBank/DDBJ databases">
        <title>Evolution of Trichinella species and genotypes.</title>
        <authorList>
            <person name="Korhonen P.K."/>
            <person name="Edoardo P."/>
            <person name="Giuseppe L.R."/>
            <person name="Gasser R.B."/>
        </authorList>
    </citation>
    <scope>NUCLEOTIDE SEQUENCE [LARGE SCALE GENOMIC DNA]</scope>
    <source>
        <strain evidence="1">ISS120</strain>
    </source>
</reference>
<accession>A0A0V0YVD0</accession>
<feature type="non-terminal residue" evidence="1">
    <location>
        <position position="60"/>
    </location>
</feature>
<gene>
    <name evidence="1" type="ORF">T03_14811</name>
</gene>
<evidence type="ECO:0000313" key="2">
    <source>
        <dbReference type="Proteomes" id="UP000054653"/>
    </source>
</evidence>
<dbReference type="EMBL" id="JYDI01005797">
    <property type="protein sequence ID" value="KRY04279.1"/>
    <property type="molecule type" value="Genomic_DNA"/>
</dbReference>
<protein>
    <submittedName>
        <fullName evidence="1">Uncharacterized protein</fullName>
    </submittedName>
</protein>